<organism evidence="2 3">
    <name type="scientific">Streptomyces broussonetiae</name>
    <dbReference type="NCBI Taxonomy" id="2686304"/>
    <lineage>
        <taxon>Bacteria</taxon>
        <taxon>Bacillati</taxon>
        <taxon>Actinomycetota</taxon>
        <taxon>Actinomycetes</taxon>
        <taxon>Kitasatosporales</taxon>
        <taxon>Streptomycetaceae</taxon>
        <taxon>Streptomyces</taxon>
    </lineage>
</organism>
<protein>
    <submittedName>
        <fullName evidence="2">Uncharacterized protein</fullName>
    </submittedName>
</protein>
<keyword evidence="3" id="KW-1185">Reference proteome</keyword>
<evidence type="ECO:0000256" key="1">
    <source>
        <dbReference type="SAM" id="Phobius"/>
    </source>
</evidence>
<dbReference type="EMBL" id="CP047020">
    <property type="protein sequence ID" value="QHA06630.1"/>
    <property type="molecule type" value="Genomic_DNA"/>
</dbReference>
<dbReference type="Proteomes" id="UP000436138">
    <property type="component" value="Chromosome"/>
</dbReference>
<feature type="transmembrane region" description="Helical" evidence="1">
    <location>
        <begin position="113"/>
        <end position="133"/>
    </location>
</feature>
<name>A0A6I6N9I9_9ACTN</name>
<evidence type="ECO:0000313" key="2">
    <source>
        <dbReference type="EMBL" id="QHA06630.1"/>
    </source>
</evidence>
<dbReference type="AlphaFoldDB" id="A0A6I6N9I9"/>
<proteinExistence type="predicted"/>
<keyword evidence="1" id="KW-1133">Transmembrane helix</keyword>
<sequence>MNVKVTRQAVLGLFIVAGLYVGVWAYFAPQHWYETFPGFGRNWLPQLGPYNQHLAKDAGATYMALAVLSAITLRYVRSDPMVRTTGAVWLTFNVLHLVYHMQHLHMYGTTDQVLNVAVLSAQVLLATLLLLPLSPDTP</sequence>
<evidence type="ECO:0000313" key="3">
    <source>
        <dbReference type="Proteomes" id="UP000436138"/>
    </source>
</evidence>
<feature type="transmembrane region" description="Helical" evidence="1">
    <location>
        <begin position="59"/>
        <end position="76"/>
    </location>
</feature>
<gene>
    <name evidence="2" type="ORF">GQF42_28090</name>
</gene>
<keyword evidence="1" id="KW-0472">Membrane</keyword>
<dbReference type="KEGG" id="sbro:GQF42_28090"/>
<feature type="transmembrane region" description="Helical" evidence="1">
    <location>
        <begin position="9"/>
        <end position="27"/>
    </location>
</feature>
<reference evidence="2 3" key="1">
    <citation type="submission" date="2019-12" db="EMBL/GenBank/DDBJ databases">
        <title>Streptomyces sp. strain T44 isolated from rhizosphere soil of Broussonetia papyrifera.</title>
        <authorList>
            <person name="Mo P."/>
        </authorList>
    </citation>
    <scope>NUCLEOTIDE SEQUENCE [LARGE SCALE GENOMIC DNA]</scope>
    <source>
        <strain evidence="2 3">T44</strain>
    </source>
</reference>
<accession>A0A6I6N9I9</accession>
<keyword evidence="1" id="KW-0812">Transmembrane</keyword>